<feature type="transmembrane region" description="Helical" evidence="1">
    <location>
        <begin position="291"/>
        <end position="319"/>
    </location>
</feature>
<gene>
    <name evidence="2" type="ORF">METZ01_LOCUS315232</name>
</gene>
<feature type="non-terminal residue" evidence="2">
    <location>
        <position position="365"/>
    </location>
</feature>
<feature type="transmembrane region" description="Helical" evidence="1">
    <location>
        <begin position="249"/>
        <end position="271"/>
    </location>
</feature>
<accession>A0A382NPG4</accession>
<dbReference type="AlphaFoldDB" id="A0A382NPG4"/>
<feature type="non-terminal residue" evidence="2">
    <location>
        <position position="1"/>
    </location>
</feature>
<evidence type="ECO:0000256" key="1">
    <source>
        <dbReference type="SAM" id="Phobius"/>
    </source>
</evidence>
<keyword evidence="1" id="KW-0472">Membrane</keyword>
<organism evidence="2">
    <name type="scientific">marine metagenome</name>
    <dbReference type="NCBI Taxonomy" id="408172"/>
    <lineage>
        <taxon>unclassified sequences</taxon>
        <taxon>metagenomes</taxon>
        <taxon>ecological metagenomes</taxon>
    </lineage>
</organism>
<sequence length="365" mass="42365">WRNLKYPHYFIEQSNNDPTKNTLEVLNEAYTNHDAPHQWNVRFYKPGEIREYQIDIDLRNGNVGEYERTLADTTFLPSVDADSALIIAESELEEKWGFNNSLYSLKEIKSEEKENRTDHEITFQSDEFVGKARYLYRITIQGNSVGSVYKMFWIPEEWEREYEKNTMGSQIRLIYSILIYIVFTILIFYSVLKLLKTSDIPWKYILLGAIAFISIELIDYINESTAFMSGYDTEKLVAEHVVSNILDDYAMGLAFNGLICAIAILAAYMMWPGMYSSFLKKKRKIYLKDALTTSLVACGFIAFIGLMNNLITVIFPNWISPGVFYYQPSETFFPAFGEFVIPIIAGTPFWALVGIILLYVHRHYF</sequence>
<evidence type="ECO:0000313" key="2">
    <source>
        <dbReference type="EMBL" id="SVC62378.1"/>
    </source>
</evidence>
<keyword evidence="1" id="KW-0812">Transmembrane</keyword>
<keyword evidence="1" id="KW-1133">Transmembrane helix</keyword>
<dbReference type="EMBL" id="UINC01101514">
    <property type="protein sequence ID" value="SVC62378.1"/>
    <property type="molecule type" value="Genomic_DNA"/>
</dbReference>
<feature type="transmembrane region" description="Helical" evidence="1">
    <location>
        <begin position="204"/>
        <end position="221"/>
    </location>
</feature>
<reference evidence="2" key="1">
    <citation type="submission" date="2018-05" db="EMBL/GenBank/DDBJ databases">
        <authorList>
            <person name="Lanie J.A."/>
            <person name="Ng W.-L."/>
            <person name="Kazmierczak K.M."/>
            <person name="Andrzejewski T.M."/>
            <person name="Davidsen T.M."/>
            <person name="Wayne K.J."/>
            <person name="Tettelin H."/>
            <person name="Glass J.I."/>
            <person name="Rusch D."/>
            <person name="Podicherti R."/>
            <person name="Tsui H.-C.T."/>
            <person name="Winkler M.E."/>
        </authorList>
    </citation>
    <scope>NUCLEOTIDE SEQUENCE</scope>
</reference>
<feature type="transmembrane region" description="Helical" evidence="1">
    <location>
        <begin position="173"/>
        <end position="192"/>
    </location>
</feature>
<protein>
    <submittedName>
        <fullName evidence="2">Uncharacterized protein</fullName>
    </submittedName>
</protein>
<feature type="transmembrane region" description="Helical" evidence="1">
    <location>
        <begin position="339"/>
        <end position="360"/>
    </location>
</feature>
<name>A0A382NPG4_9ZZZZ</name>
<proteinExistence type="predicted"/>